<evidence type="ECO:0000256" key="6">
    <source>
        <dbReference type="ARBA" id="ARBA00023136"/>
    </source>
</evidence>
<feature type="transmembrane region" description="Helical" evidence="7">
    <location>
        <begin position="100"/>
        <end position="120"/>
    </location>
</feature>
<dbReference type="GO" id="GO:0016020">
    <property type="term" value="C:membrane"/>
    <property type="evidence" value="ECO:0007669"/>
    <property type="project" value="UniProtKB-SubCell"/>
</dbReference>
<reference evidence="9 10" key="1">
    <citation type="submission" date="2013-12" db="EMBL/GenBank/DDBJ databases">
        <authorList>
            <person name="Stott M."/>
        </authorList>
    </citation>
    <scope>NUCLEOTIDE SEQUENCE [LARGE SCALE GENOMIC DNA]</scope>
    <source>
        <strain evidence="9 10">K22</strain>
    </source>
</reference>
<comment type="similarity">
    <text evidence="2">Belongs to the major facilitator superfamily. Nitrate/nitrite porter (TC 2.A.1.8) family.</text>
</comment>
<keyword evidence="6 7" id="KW-0472">Membrane</keyword>
<dbReference type="AlphaFoldDB" id="A0A0B6WXQ1"/>
<dbReference type="GO" id="GO:0015112">
    <property type="term" value="F:nitrate transmembrane transporter activity"/>
    <property type="evidence" value="ECO:0007669"/>
    <property type="project" value="InterPro"/>
</dbReference>
<evidence type="ECO:0000256" key="7">
    <source>
        <dbReference type="SAM" id="Phobius"/>
    </source>
</evidence>
<dbReference type="STRING" id="454194.PYK22_00946"/>
<keyword evidence="3 7" id="KW-0812">Transmembrane</keyword>
<keyword evidence="5" id="KW-0534">Nitrate assimilation</keyword>
<feature type="transmembrane region" description="Helical" evidence="7">
    <location>
        <begin position="237"/>
        <end position="258"/>
    </location>
</feature>
<dbReference type="GO" id="GO:0042128">
    <property type="term" value="P:nitrate assimilation"/>
    <property type="evidence" value="ECO:0007669"/>
    <property type="project" value="UniProtKB-KW"/>
</dbReference>
<dbReference type="Proteomes" id="UP000031518">
    <property type="component" value="Unassembled WGS sequence"/>
</dbReference>
<dbReference type="InterPro" id="IPR011701">
    <property type="entry name" value="MFS"/>
</dbReference>
<feature type="transmembrane region" description="Helical" evidence="7">
    <location>
        <begin position="295"/>
        <end position="316"/>
    </location>
</feature>
<evidence type="ECO:0000259" key="8">
    <source>
        <dbReference type="PROSITE" id="PS50850"/>
    </source>
</evidence>
<accession>A0A0B6WXQ1</accession>
<dbReference type="InterPro" id="IPR020846">
    <property type="entry name" value="MFS_dom"/>
</dbReference>
<dbReference type="InterPro" id="IPR036259">
    <property type="entry name" value="MFS_trans_sf"/>
</dbReference>
<evidence type="ECO:0000256" key="4">
    <source>
        <dbReference type="ARBA" id="ARBA00022989"/>
    </source>
</evidence>
<evidence type="ECO:0000313" key="10">
    <source>
        <dbReference type="Proteomes" id="UP000031518"/>
    </source>
</evidence>
<dbReference type="Pfam" id="PF07690">
    <property type="entry name" value="MFS_1"/>
    <property type="match status" value="1"/>
</dbReference>
<organism evidence="9 10">
    <name type="scientific">Pyrinomonas methylaliphatogenes</name>
    <dbReference type="NCBI Taxonomy" id="454194"/>
    <lineage>
        <taxon>Bacteria</taxon>
        <taxon>Pseudomonadati</taxon>
        <taxon>Acidobacteriota</taxon>
        <taxon>Blastocatellia</taxon>
        <taxon>Blastocatellales</taxon>
        <taxon>Pyrinomonadaceae</taxon>
        <taxon>Pyrinomonas</taxon>
    </lineage>
</organism>
<evidence type="ECO:0000256" key="1">
    <source>
        <dbReference type="ARBA" id="ARBA00004141"/>
    </source>
</evidence>
<sequence>MSESAQANRALALATIAFAVSFAVWGLVSALAPTFARLYDLSATQTSLLVASPVLLGSLGRLPAGLFADRYGGRRTFSLLLLLAALPAILIGLATSYTQLVVGTVLLGIAGTTFPVGVGFTSKWFPPERQGFALGVYGMGNIGQSLAVFGVPTLISLLGDWRPVCFAFASLSLIMSVLFYLMARDAVAEPKSGSLFDGLLFLKRSPLAWVLSLFYFLTFGGFVALAIYLPTLLRTEFALSAMDAGARTAGFIILATLMRPLGGWLADRFGGARILAIVFCALILCGLLMSHGQMLTFTAGALGGAAALGAGNGAVFKLVPLCFPKETATVTGLVGAFGGLGGFFPPLVLGAVKDATGSYTLGFILLSLFALACLLINRSAFGARFEESMRQA</sequence>
<dbReference type="RefSeq" id="WP_041975009.1">
    <property type="nucleotide sequence ID" value="NZ_CBXV010000004.1"/>
</dbReference>
<dbReference type="Gene3D" id="1.20.1250.20">
    <property type="entry name" value="MFS general substrate transporter like domains"/>
    <property type="match status" value="2"/>
</dbReference>
<dbReference type="EMBL" id="CBXV010000004">
    <property type="protein sequence ID" value="CDM64950.1"/>
    <property type="molecule type" value="Genomic_DNA"/>
</dbReference>
<comment type="subcellular location">
    <subcellularLocation>
        <location evidence="1">Membrane</location>
        <topology evidence="1">Multi-pass membrane protein</topology>
    </subcellularLocation>
</comment>
<evidence type="ECO:0000256" key="5">
    <source>
        <dbReference type="ARBA" id="ARBA00023063"/>
    </source>
</evidence>
<dbReference type="InterPro" id="IPR044772">
    <property type="entry name" value="NO3_transporter"/>
</dbReference>
<keyword evidence="10" id="KW-1185">Reference proteome</keyword>
<evidence type="ECO:0000256" key="3">
    <source>
        <dbReference type="ARBA" id="ARBA00022692"/>
    </source>
</evidence>
<proteinExistence type="inferred from homology"/>
<evidence type="ECO:0000256" key="2">
    <source>
        <dbReference type="ARBA" id="ARBA00008432"/>
    </source>
</evidence>
<feature type="domain" description="Major facilitator superfamily (MFS) profile" evidence="8">
    <location>
        <begin position="10"/>
        <end position="385"/>
    </location>
</feature>
<dbReference type="PROSITE" id="PS50850">
    <property type="entry name" value="MFS"/>
    <property type="match status" value="1"/>
</dbReference>
<feature type="transmembrane region" description="Helical" evidence="7">
    <location>
        <begin position="76"/>
        <end position="94"/>
    </location>
</feature>
<feature type="transmembrane region" description="Helical" evidence="7">
    <location>
        <begin position="328"/>
        <end position="352"/>
    </location>
</feature>
<keyword evidence="4 7" id="KW-1133">Transmembrane helix</keyword>
<protein>
    <submittedName>
        <fullName evidence="9">Nitrate/nitrite transporter</fullName>
    </submittedName>
</protein>
<reference evidence="9 10" key="2">
    <citation type="submission" date="2015-01" db="EMBL/GenBank/DDBJ databases">
        <title>Complete genome sequence of Pyrinomonas methylaliphatogenes type strain K22T.</title>
        <authorList>
            <person name="Lee K.C.Y."/>
            <person name="Power J.F."/>
            <person name="Dunfield P.F."/>
            <person name="Morgan X.C."/>
            <person name="Huttenhower C."/>
            <person name="Stott M.B."/>
        </authorList>
    </citation>
    <scope>NUCLEOTIDE SEQUENCE [LARGE SCALE GENOMIC DNA]</scope>
    <source>
        <strain evidence="9 10">K22</strain>
    </source>
</reference>
<feature type="transmembrane region" description="Helical" evidence="7">
    <location>
        <begin position="161"/>
        <end position="183"/>
    </location>
</feature>
<feature type="transmembrane region" description="Helical" evidence="7">
    <location>
        <begin position="270"/>
        <end position="289"/>
    </location>
</feature>
<dbReference type="OrthoDB" id="9773404at2"/>
<evidence type="ECO:0000313" key="9">
    <source>
        <dbReference type="EMBL" id="CDM64950.1"/>
    </source>
</evidence>
<dbReference type="PANTHER" id="PTHR23515">
    <property type="entry name" value="HIGH-AFFINITY NITRATE TRANSPORTER 2.3"/>
    <property type="match status" value="1"/>
</dbReference>
<feature type="transmembrane region" description="Helical" evidence="7">
    <location>
        <begin position="132"/>
        <end position="155"/>
    </location>
</feature>
<gene>
    <name evidence="9" type="ORF">PYK22_00946</name>
</gene>
<name>A0A0B6WXQ1_9BACT</name>
<feature type="transmembrane region" description="Helical" evidence="7">
    <location>
        <begin position="358"/>
        <end position="376"/>
    </location>
</feature>
<dbReference type="SUPFAM" id="SSF103473">
    <property type="entry name" value="MFS general substrate transporter"/>
    <property type="match status" value="1"/>
</dbReference>
<feature type="transmembrane region" description="Helical" evidence="7">
    <location>
        <begin position="207"/>
        <end position="231"/>
    </location>
</feature>